<dbReference type="OrthoDB" id="9801844at2"/>
<keyword evidence="7 8" id="KW-0379">Hydroxylation</keyword>
<dbReference type="Gene3D" id="2.30.30.30">
    <property type="match status" value="1"/>
</dbReference>
<dbReference type="CDD" id="cd04470">
    <property type="entry name" value="S1_EF-P_repeat_1"/>
    <property type="match status" value="1"/>
</dbReference>
<keyword evidence="14" id="KW-1185">Reference proteome</keyword>
<dbReference type="RefSeq" id="WP_093035889.1">
    <property type="nucleotide sequence ID" value="NZ_FNNZ01000021.1"/>
</dbReference>
<evidence type="ECO:0000256" key="5">
    <source>
        <dbReference type="ARBA" id="ARBA00022768"/>
    </source>
</evidence>
<evidence type="ECO:0000256" key="9">
    <source>
        <dbReference type="NCBIfam" id="TIGR00038"/>
    </source>
</evidence>
<dbReference type="UniPathway" id="UPA00345"/>
<sequence>MAFYSTSEFKGGLKIMLDGDPYNIVENEFVKPGKGQAFNRVRVRNLKTGRTVEKTFKSGDTVEAADVHDTDMQYLYNDGEEWHFMDPASFEQMTADANAVGDAAKWIKEEDICRVTLWNGVPLSVDAPNFVVLAITETDPGLKGDTSGGGGKPATLETGAVVRVPLFVQSGELVKVDTRTGEYVSRAKEA</sequence>
<evidence type="ECO:0000313" key="14">
    <source>
        <dbReference type="Proteomes" id="UP000198816"/>
    </source>
</evidence>
<feature type="modified residue" description="N6-(3,6-diaminohexanoyl)-5-hydroxylysine" evidence="8">
    <location>
        <position position="34"/>
    </location>
</feature>
<dbReference type="InterPro" id="IPR012340">
    <property type="entry name" value="NA-bd_OB-fold"/>
</dbReference>
<dbReference type="FunFam" id="2.40.50.140:FF:000004">
    <property type="entry name" value="Elongation factor P"/>
    <property type="match status" value="1"/>
</dbReference>
<keyword evidence="4 8" id="KW-0963">Cytoplasm</keyword>
<dbReference type="InterPro" id="IPR014722">
    <property type="entry name" value="Rib_uL2_dom2"/>
</dbReference>
<protein>
    <recommendedName>
        <fullName evidence="8 9">Elongation factor P</fullName>
        <shortName evidence="8">EF-P</shortName>
    </recommendedName>
</protein>
<evidence type="ECO:0000256" key="6">
    <source>
        <dbReference type="ARBA" id="ARBA00022917"/>
    </source>
</evidence>
<gene>
    <name evidence="8" type="primary">efp</name>
    <name evidence="13" type="ORF">SAMN05421783_12162</name>
</gene>
<evidence type="ECO:0000256" key="3">
    <source>
        <dbReference type="ARBA" id="ARBA00009479"/>
    </source>
</evidence>
<dbReference type="EMBL" id="FNNZ01000021">
    <property type="protein sequence ID" value="SDX33609.1"/>
    <property type="molecule type" value="Genomic_DNA"/>
</dbReference>
<dbReference type="CDD" id="cd05794">
    <property type="entry name" value="S1_EF-P_repeat_2"/>
    <property type="match status" value="1"/>
</dbReference>
<evidence type="ECO:0000256" key="1">
    <source>
        <dbReference type="ARBA" id="ARBA00004496"/>
    </source>
</evidence>
<proteinExistence type="inferred from homology"/>
<dbReference type="PROSITE" id="PS01275">
    <property type="entry name" value="EFP"/>
    <property type="match status" value="1"/>
</dbReference>
<dbReference type="SMART" id="SM00841">
    <property type="entry name" value="Elong-fact-P_C"/>
    <property type="match status" value="1"/>
</dbReference>
<evidence type="ECO:0000256" key="4">
    <source>
        <dbReference type="ARBA" id="ARBA00022490"/>
    </source>
</evidence>
<dbReference type="AlphaFoldDB" id="A0A1H3AXR9"/>
<comment type="function">
    <text evidence="8">Involved in peptide bond synthesis. Alleviates ribosome stalling that occurs when 3 or more consecutive Pro residues or the sequence PPG is present in a protein, possibly by augmenting the peptidyl transferase activity of the ribosome. Modification of Lys-34 is required for alleviation.</text>
</comment>
<dbReference type="SUPFAM" id="SSF50249">
    <property type="entry name" value="Nucleic acid-binding proteins"/>
    <property type="match status" value="2"/>
</dbReference>
<dbReference type="InterPro" id="IPR015365">
    <property type="entry name" value="Elong-fact-P_C"/>
</dbReference>
<dbReference type="PIRSF" id="PIRSF005901">
    <property type="entry name" value="EF-P"/>
    <property type="match status" value="1"/>
</dbReference>
<dbReference type="PANTHER" id="PTHR30053">
    <property type="entry name" value="ELONGATION FACTOR P"/>
    <property type="match status" value="1"/>
</dbReference>
<dbReference type="SUPFAM" id="SSF50104">
    <property type="entry name" value="Translation proteins SH3-like domain"/>
    <property type="match status" value="1"/>
</dbReference>
<dbReference type="InterPro" id="IPR020599">
    <property type="entry name" value="Transl_elong_fac_P/YeiP"/>
</dbReference>
<evidence type="ECO:0000256" key="10">
    <source>
        <dbReference type="RuleBase" id="RU004389"/>
    </source>
</evidence>
<comment type="pathway">
    <text evidence="2 8">Protein biosynthesis; polypeptide chain elongation.</text>
</comment>
<evidence type="ECO:0000259" key="11">
    <source>
        <dbReference type="SMART" id="SM00841"/>
    </source>
</evidence>
<dbReference type="GO" id="GO:0005829">
    <property type="term" value="C:cytosol"/>
    <property type="evidence" value="ECO:0007669"/>
    <property type="project" value="UniProtKB-ARBA"/>
</dbReference>
<dbReference type="Pfam" id="PF09285">
    <property type="entry name" value="Elong-fact-P_C"/>
    <property type="match status" value="1"/>
</dbReference>
<dbReference type="NCBIfam" id="TIGR00038">
    <property type="entry name" value="efp"/>
    <property type="match status" value="1"/>
</dbReference>
<evidence type="ECO:0000256" key="7">
    <source>
        <dbReference type="ARBA" id="ARBA00023278"/>
    </source>
</evidence>
<dbReference type="PANTHER" id="PTHR30053:SF12">
    <property type="entry name" value="ELONGATION FACTOR P (EF-P) FAMILY PROTEIN"/>
    <property type="match status" value="1"/>
</dbReference>
<dbReference type="Pfam" id="PF08207">
    <property type="entry name" value="EFP_N"/>
    <property type="match status" value="1"/>
</dbReference>
<dbReference type="NCBIfam" id="NF001810">
    <property type="entry name" value="PRK00529.1"/>
    <property type="match status" value="1"/>
</dbReference>
<dbReference type="Gene3D" id="2.40.50.140">
    <property type="entry name" value="Nucleic acid-binding proteins"/>
    <property type="match status" value="2"/>
</dbReference>
<dbReference type="SMART" id="SM01185">
    <property type="entry name" value="EFP"/>
    <property type="match status" value="1"/>
</dbReference>
<dbReference type="InterPro" id="IPR013852">
    <property type="entry name" value="Transl_elong_P/YeiP_CS"/>
</dbReference>
<comment type="PTM">
    <text evidence="8">May be beta-lysylated on the epsilon-amino group of Lys-34 by the combined action of EpmA and EpmB, and then hydroxylated on the C5 position of the same residue by EpmC (if this protein is present). Lysylation is critical for the stimulatory effect of EF-P on peptide-bond formation. The lysylation moiety may extend toward the peptidyltransferase center and stabilize the terminal 3-CCA end of the tRNA. Hydroxylation of the C5 position on Lys-34 may allow additional potential stabilizing hydrogen-bond interactions with the P-tRNA.</text>
</comment>
<evidence type="ECO:0000256" key="2">
    <source>
        <dbReference type="ARBA" id="ARBA00004815"/>
    </source>
</evidence>
<evidence type="ECO:0000256" key="8">
    <source>
        <dbReference type="HAMAP-Rule" id="MF_00141"/>
    </source>
</evidence>
<keyword evidence="6 8" id="KW-0648">Protein biosynthesis</keyword>
<dbReference type="InterPro" id="IPR011768">
    <property type="entry name" value="Transl_elongation_fac_P"/>
</dbReference>
<name>A0A1H3AXR9_THIRO</name>
<dbReference type="HAMAP" id="MF_00141">
    <property type="entry name" value="EF_P"/>
    <property type="match status" value="1"/>
</dbReference>
<comment type="similarity">
    <text evidence="3 8 10">Belongs to the elongation factor P family.</text>
</comment>
<keyword evidence="5 8" id="KW-0251">Elongation factor</keyword>
<organism evidence="13 14">
    <name type="scientific">Thiocapsa roseopersicina</name>
    <dbReference type="NCBI Taxonomy" id="1058"/>
    <lineage>
        <taxon>Bacteria</taxon>
        <taxon>Pseudomonadati</taxon>
        <taxon>Pseudomonadota</taxon>
        <taxon>Gammaproteobacteria</taxon>
        <taxon>Chromatiales</taxon>
        <taxon>Chromatiaceae</taxon>
        <taxon>Thiocapsa</taxon>
    </lineage>
</organism>
<dbReference type="InterPro" id="IPR008991">
    <property type="entry name" value="Translation_prot_SH3-like_sf"/>
</dbReference>
<feature type="domain" description="Translation elongation factor P/YeiP central" evidence="12">
    <location>
        <begin position="69"/>
        <end position="123"/>
    </location>
</feature>
<dbReference type="FunFam" id="2.40.50.140:FF:000009">
    <property type="entry name" value="Elongation factor P"/>
    <property type="match status" value="1"/>
</dbReference>
<evidence type="ECO:0000259" key="12">
    <source>
        <dbReference type="SMART" id="SM01185"/>
    </source>
</evidence>
<dbReference type="GO" id="GO:0043043">
    <property type="term" value="P:peptide biosynthetic process"/>
    <property type="evidence" value="ECO:0007669"/>
    <property type="project" value="InterPro"/>
</dbReference>
<dbReference type="InterPro" id="IPR001059">
    <property type="entry name" value="Transl_elong_P/YeiP_cen"/>
</dbReference>
<comment type="subcellular location">
    <subcellularLocation>
        <location evidence="1 8">Cytoplasm</location>
    </subcellularLocation>
</comment>
<dbReference type="STRING" id="1058.SAMN05421783_12162"/>
<dbReference type="InterPro" id="IPR013185">
    <property type="entry name" value="Transl_elong_KOW-like"/>
</dbReference>
<evidence type="ECO:0000313" key="13">
    <source>
        <dbReference type="EMBL" id="SDX33609.1"/>
    </source>
</evidence>
<dbReference type="FunFam" id="2.30.30.30:FF:000003">
    <property type="entry name" value="Elongation factor P"/>
    <property type="match status" value="1"/>
</dbReference>
<accession>A0A1H3AXR9</accession>
<dbReference type="GO" id="GO:0003746">
    <property type="term" value="F:translation elongation factor activity"/>
    <property type="evidence" value="ECO:0007669"/>
    <property type="project" value="UniProtKB-UniRule"/>
</dbReference>
<dbReference type="Proteomes" id="UP000198816">
    <property type="component" value="Unassembled WGS sequence"/>
</dbReference>
<dbReference type="Pfam" id="PF01132">
    <property type="entry name" value="EFP"/>
    <property type="match status" value="1"/>
</dbReference>
<reference evidence="14" key="1">
    <citation type="submission" date="2016-10" db="EMBL/GenBank/DDBJ databases">
        <authorList>
            <person name="Varghese N."/>
            <person name="Submissions S."/>
        </authorList>
    </citation>
    <scope>NUCLEOTIDE SEQUENCE [LARGE SCALE GENOMIC DNA]</scope>
    <source>
        <strain evidence="14">DSM 217</strain>
    </source>
</reference>
<feature type="domain" description="Elongation factor P C-terminal" evidence="11">
    <location>
        <begin position="131"/>
        <end position="186"/>
    </location>
</feature>